<accession>A0A1X4NM02</accession>
<dbReference type="InterPro" id="IPR029095">
    <property type="entry name" value="NarX-like_N"/>
</dbReference>
<dbReference type="EMBL" id="JFKC01000006">
    <property type="protein sequence ID" value="OSQ51262.1"/>
    <property type="molecule type" value="Genomic_DNA"/>
</dbReference>
<keyword evidence="2" id="KW-0812">Transmembrane</keyword>
<dbReference type="OrthoDB" id="952521at2"/>
<dbReference type="AlphaFoldDB" id="A0A1X4NM02"/>
<reference evidence="6 7" key="1">
    <citation type="submission" date="2014-03" db="EMBL/GenBank/DDBJ databases">
        <title>The draft genome sequence of Marivita geojedonensis KCTC 23882.</title>
        <authorList>
            <person name="Lai Q."/>
            <person name="Shao Z."/>
        </authorList>
    </citation>
    <scope>NUCLEOTIDE SEQUENCE [LARGE SCALE GENOMIC DNA]</scope>
    <source>
        <strain evidence="6 7">DPG-138</strain>
    </source>
</reference>
<dbReference type="RefSeq" id="WP_085636467.1">
    <property type="nucleotide sequence ID" value="NZ_PVTN01000006.1"/>
</dbReference>
<dbReference type="Proteomes" id="UP000193926">
    <property type="component" value="Unassembled WGS sequence"/>
</dbReference>
<feature type="domain" description="NarX-like N-terminal" evidence="5">
    <location>
        <begin position="56"/>
        <end position="135"/>
    </location>
</feature>
<feature type="domain" description="NarX-like N-terminal" evidence="5">
    <location>
        <begin position="184"/>
        <end position="272"/>
    </location>
</feature>
<gene>
    <name evidence="6" type="ORF">MGEO_09420</name>
</gene>
<protein>
    <recommendedName>
        <fullName evidence="5">NarX-like N-terminal domain-containing protein</fullName>
    </recommendedName>
</protein>
<evidence type="ECO:0000256" key="4">
    <source>
        <dbReference type="ARBA" id="ARBA00023136"/>
    </source>
</evidence>
<keyword evidence="4" id="KW-0472">Membrane</keyword>
<name>A0A1X4NM02_9RHOB</name>
<evidence type="ECO:0000256" key="1">
    <source>
        <dbReference type="ARBA" id="ARBA00004141"/>
    </source>
</evidence>
<evidence type="ECO:0000256" key="2">
    <source>
        <dbReference type="ARBA" id="ARBA00022692"/>
    </source>
</evidence>
<dbReference type="GO" id="GO:0016020">
    <property type="term" value="C:membrane"/>
    <property type="evidence" value="ECO:0007669"/>
    <property type="project" value="UniProtKB-SubCell"/>
</dbReference>
<keyword evidence="3" id="KW-1133">Transmembrane helix</keyword>
<keyword evidence="7" id="KW-1185">Reference proteome</keyword>
<dbReference type="Pfam" id="PF13675">
    <property type="entry name" value="PilJ"/>
    <property type="match status" value="2"/>
</dbReference>
<evidence type="ECO:0000313" key="7">
    <source>
        <dbReference type="Proteomes" id="UP000193926"/>
    </source>
</evidence>
<organism evidence="6 7">
    <name type="scientific">Marivita geojedonensis</name>
    <dbReference type="NCBI Taxonomy" id="1123756"/>
    <lineage>
        <taxon>Bacteria</taxon>
        <taxon>Pseudomonadati</taxon>
        <taxon>Pseudomonadota</taxon>
        <taxon>Alphaproteobacteria</taxon>
        <taxon>Rhodobacterales</taxon>
        <taxon>Roseobacteraceae</taxon>
        <taxon>Marivita</taxon>
    </lineage>
</organism>
<comment type="subcellular location">
    <subcellularLocation>
        <location evidence="1">Membrane</location>
        <topology evidence="1">Multi-pass membrane protein</topology>
    </subcellularLocation>
</comment>
<dbReference type="STRING" id="1123756.MGEO_09420"/>
<evidence type="ECO:0000259" key="5">
    <source>
        <dbReference type="Pfam" id="PF13675"/>
    </source>
</evidence>
<comment type="caution">
    <text evidence="6">The sequence shown here is derived from an EMBL/GenBank/DDBJ whole genome shotgun (WGS) entry which is preliminary data.</text>
</comment>
<sequence length="313" mass="34702">MNKNSANKTGNGGMVSSRKLFKRRAILMGGGIFASMLFVNPTDLLAQAEHSDGPRRINLSGRQRMLIQRAGKFVCLAYQNPDPAPLLAAAAETLALHQTAEAGLKDGDEELGLEPETNTSVLSALTRANNAFAPFGQTIRDAIERRRVEQEHLQAISDLNGPALTEMDAAVNLIERVYKSAELSEQMAMLINISGRQRMFNQRLVLLSCLTRSAAISGDARQELFRTMYRFSLSLNILNRVTPGALQGAKSQPIIERLNSVQVDWAALRERLSTDLRITEDGSVEQILHRNERAEELLTRMNEIVLLYEEAAE</sequence>
<evidence type="ECO:0000313" key="6">
    <source>
        <dbReference type="EMBL" id="OSQ51262.1"/>
    </source>
</evidence>
<evidence type="ECO:0000256" key="3">
    <source>
        <dbReference type="ARBA" id="ARBA00022989"/>
    </source>
</evidence>
<proteinExistence type="predicted"/>